<dbReference type="HOGENOM" id="CLU_2792492_0_0_9"/>
<keyword evidence="3" id="KW-1185">Reference proteome</keyword>
<sequence>MPFSAVMCCSLAVAFPLWYTYSHQVHGTRVEGGNGGMSNSAAAEVFWTIFSNTGSVIAYLLYKRFTVQ</sequence>
<keyword evidence="1" id="KW-0812">Transmembrane</keyword>
<reference evidence="2 3" key="1">
    <citation type="journal article" date="2004" name="Nucleic Acids Res.">
        <title>Genome sequence of Symbiobacterium thermophilum, an uncultivable bacterium that depends on microbial commensalism.</title>
        <authorList>
            <person name="Ueda K."/>
            <person name="Yamashita A."/>
            <person name="Ishikawa J."/>
            <person name="Shimada M."/>
            <person name="Watsuji T."/>
            <person name="Morimura K."/>
            <person name="Ikeda H."/>
            <person name="Hattori M."/>
            <person name="Beppu T."/>
        </authorList>
    </citation>
    <scope>NUCLEOTIDE SEQUENCE [LARGE SCALE GENOMIC DNA]</scope>
    <source>
        <strain evidence="3">T / IAM 14863</strain>
    </source>
</reference>
<dbReference type="KEGG" id="sth:STH1104"/>
<keyword evidence="1" id="KW-0472">Membrane</keyword>
<keyword evidence="1" id="KW-1133">Transmembrane helix</keyword>
<evidence type="ECO:0000313" key="3">
    <source>
        <dbReference type="Proteomes" id="UP000000417"/>
    </source>
</evidence>
<gene>
    <name evidence="2" type="ordered locus">STH1104</name>
</gene>
<dbReference type="Proteomes" id="UP000000417">
    <property type="component" value="Chromosome"/>
</dbReference>
<dbReference type="AlphaFoldDB" id="Q67QF4"/>
<evidence type="ECO:0000313" key="2">
    <source>
        <dbReference type="EMBL" id="BAD40089.1"/>
    </source>
</evidence>
<proteinExistence type="predicted"/>
<dbReference type="EMBL" id="AP006840">
    <property type="protein sequence ID" value="BAD40089.1"/>
    <property type="molecule type" value="Genomic_DNA"/>
</dbReference>
<dbReference type="STRING" id="292459.STH1104"/>
<evidence type="ECO:0000256" key="1">
    <source>
        <dbReference type="SAM" id="Phobius"/>
    </source>
</evidence>
<feature type="transmembrane region" description="Helical" evidence="1">
    <location>
        <begin position="46"/>
        <end position="62"/>
    </location>
</feature>
<name>Q67QF4_SYMTH</name>
<organism evidence="2 3">
    <name type="scientific">Symbiobacterium thermophilum (strain DSM 24528 / JCM 14929 / IAM 14863 / T)</name>
    <dbReference type="NCBI Taxonomy" id="292459"/>
    <lineage>
        <taxon>Bacteria</taxon>
        <taxon>Bacillati</taxon>
        <taxon>Bacillota</taxon>
        <taxon>Clostridia</taxon>
        <taxon>Eubacteriales</taxon>
        <taxon>Symbiobacteriaceae</taxon>
        <taxon>Symbiobacterium</taxon>
    </lineage>
</organism>
<protein>
    <submittedName>
        <fullName evidence="2">Uncharacterized protein</fullName>
    </submittedName>
</protein>
<accession>Q67QF4</accession>